<dbReference type="GO" id="GO:0043709">
    <property type="term" value="P:cell adhesion involved in single-species biofilm formation"/>
    <property type="evidence" value="ECO:0007669"/>
    <property type="project" value="TreeGrafter"/>
</dbReference>
<reference evidence="3" key="2">
    <citation type="submission" date="2020-09" db="EMBL/GenBank/DDBJ databases">
        <authorList>
            <person name="Sun Q."/>
            <person name="Ohkuma M."/>
        </authorList>
    </citation>
    <scope>NUCLEOTIDE SEQUENCE</scope>
    <source>
        <strain evidence="3">JCM 14371</strain>
    </source>
</reference>
<dbReference type="PROSITE" id="PS50887">
    <property type="entry name" value="GGDEF"/>
    <property type="match status" value="1"/>
</dbReference>
<dbReference type="Pfam" id="PF00990">
    <property type="entry name" value="GGDEF"/>
    <property type="match status" value="1"/>
</dbReference>
<accession>A0A917UM60</accession>
<dbReference type="EMBL" id="BMOE01000002">
    <property type="protein sequence ID" value="GGJ68133.1"/>
    <property type="molecule type" value="Genomic_DNA"/>
</dbReference>
<dbReference type="InterPro" id="IPR050469">
    <property type="entry name" value="Diguanylate_Cyclase"/>
</dbReference>
<dbReference type="GO" id="GO:0005886">
    <property type="term" value="C:plasma membrane"/>
    <property type="evidence" value="ECO:0007669"/>
    <property type="project" value="TreeGrafter"/>
</dbReference>
<feature type="domain" description="GGDEF" evidence="2">
    <location>
        <begin position="393"/>
        <end position="521"/>
    </location>
</feature>
<proteinExistence type="predicted"/>
<dbReference type="InterPro" id="IPR043128">
    <property type="entry name" value="Rev_trsase/Diguanyl_cyclase"/>
</dbReference>
<dbReference type="Proteomes" id="UP000635726">
    <property type="component" value="Unassembled WGS sequence"/>
</dbReference>
<dbReference type="FunFam" id="3.30.70.270:FF:000001">
    <property type="entry name" value="Diguanylate cyclase domain protein"/>
    <property type="match status" value="1"/>
</dbReference>
<evidence type="ECO:0000256" key="1">
    <source>
        <dbReference type="SAM" id="MobiDB-lite"/>
    </source>
</evidence>
<dbReference type="GO" id="GO:1902201">
    <property type="term" value="P:negative regulation of bacterial-type flagellum-dependent cell motility"/>
    <property type="evidence" value="ECO:0007669"/>
    <property type="project" value="TreeGrafter"/>
</dbReference>
<dbReference type="SUPFAM" id="SSF55073">
    <property type="entry name" value="Nucleotide cyclase"/>
    <property type="match status" value="1"/>
</dbReference>
<name>A0A917UM60_9DEIO</name>
<dbReference type="PANTHER" id="PTHR45138">
    <property type="entry name" value="REGULATORY COMPONENTS OF SENSORY TRANSDUCTION SYSTEM"/>
    <property type="match status" value="1"/>
</dbReference>
<dbReference type="AlphaFoldDB" id="A0A917UM60"/>
<gene>
    <name evidence="3" type="ORF">GCM10008939_10610</name>
</gene>
<feature type="region of interest" description="Disordered" evidence="1">
    <location>
        <begin position="514"/>
        <end position="540"/>
    </location>
</feature>
<dbReference type="InterPro" id="IPR011990">
    <property type="entry name" value="TPR-like_helical_dom_sf"/>
</dbReference>
<feature type="compositionally biased region" description="Basic and acidic residues" evidence="1">
    <location>
        <begin position="529"/>
        <end position="540"/>
    </location>
</feature>
<comment type="caution">
    <text evidence="3">The sequence shown here is derived from an EMBL/GenBank/DDBJ whole genome shotgun (WGS) entry which is preliminary data.</text>
</comment>
<dbReference type="CDD" id="cd01949">
    <property type="entry name" value="GGDEF"/>
    <property type="match status" value="1"/>
</dbReference>
<sequence length="540" mass="59076">MADHRDMNVTVADAQQAWDLRFSAPAAVHAWLRSVPHADATSVQVLAVEAFLEWRRGQIRQALSMVRQAEEALSGDGQTVWHGRLLNLHAVLLYISGDIARCVTLLQEQLSLGQRLQDAELQALALNDLGAIMAWNSASSAYDYYRQAADLVTDGSPAMTAIRGLITANMAGVHHHQGEFALAAPLVDLAEALILDAHAMMLWPWCVNLQIAQATHAGRYGQARQLLNAALARLDERSEFMGEALHMLWLTAARLELQLGDPGQAMIWLGRLQDEDALRGDARLHLLDLTASIHAGLGDHAQAYRSMRTLLETLLKQYQHERVTLVSRLELHRVTEAAQLQAQEARQVTSALMVRLDEVQSIKGHYERLSVTDALTGLSNRRQFDRDLPFLADDDGLLMIDIDHFKRINDTFGHQTGDEVLRDVAVAIRGALRPGDRAYRYGGEEFAVILKGAGHTQLSTVAERLRLAVALGRHDPAGAVTVSVGGVLVDAVTGADAVRHADTALYAAKQAGRNRTRLTPAEPGSAVREAGRSAGDRNGE</sequence>
<keyword evidence="4" id="KW-1185">Reference proteome</keyword>
<dbReference type="PANTHER" id="PTHR45138:SF9">
    <property type="entry name" value="DIGUANYLATE CYCLASE DGCM-RELATED"/>
    <property type="match status" value="1"/>
</dbReference>
<dbReference type="Gene3D" id="1.25.40.10">
    <property type="entry name" value="Tetratricopeptide repeat domain"/>
    <property type="match status" value="1"/>
</dbReference>
<dbReference type="InterPro" id="IPR000160">
    <property type="entry name" value="GGDEF_dom"/>
</dbReference>
<dbReference type="InterPro" id="IPR029787">
    <property type="entry name" value="Nucleotide_cyclase"/>
</dbReference>
<evidence type="ECO:0000259" key="2">
    <source>
        <dbReference type="PROSITE" id="PS50887"/>
    </source>
</evidence>
<dbReference type="GO" id="GO:0052621">
    <property type="term" value="F:diguanylate cyclase activity"/>
    <property type="evidence" value="ECO:0007669"/>
    <property type="project" value="TreeGrafter"/>
</dbReference>
<reference evidence="3" key="1">
    <citation type="journal article" date="2014" name="Int. J. Syst. Evol. Microbiol.">
        <title>Complete genome sequence of Corynebacterium casei LMG S-19264T (=DSM 44701T), isolated from a smear-ripened cheese.</title>
        <authorList>
            <consortium name="US DOE Joint Genome Institute (JGI-PGF)"/>
            <person name="Walter F."/>
            <person name="Albersmeier A."/>
            <person name="Kalinowski J."/>
            <person name="Ruckert C."/>
        </authorList>
    </citation>
    <scope>NUCLEOTIDE SEQUENCE</scope>
    <source>
        <strain evidence="3">JCM 14371</strain>
    </source>
</reference>
<dbReference type="SUPFAM" id="SSF48452">
    <property type="entry name" value="TPR-like"/>
    <property type="match status" value="1"/>
</dbReference>
<dbReference type="SMART" id="SM00267">
    <property type="entry name" value="GGDEF"/>
    <property type="match status" value="1"/>
</dbReference>
<dbReference type="NCBIfam" id="TIGR00254">
    <property type="entry name" value="GGDEF"/>
    <property type="match status" value="1"/>
</dbReference>
<evidence type="ECO:0000313" key="3">
    <source>
        <dbReference type="EMBL" id="GGJ68133.1"/>
    </source>
</evidence>
<protein>
    <recommendedName>
        <fullName evidence="2">GGDEF domain-containing protein</fullName>
    </recommendedName>
</protein>
<dbReference type="Gene3D" id="3.30.70.270">
    <property type="match status" value="1"/>
</dbReference>
<evidence type="ECO:0000313" key="4">
    <source>
        <dbReference type="Proteomes" id="UP000635726"/>
    </source>
</evidence>
<organism evidence="3 4">
    <name type="scientific">Deinococcus aquiradiocola</name>
    <dbReference type="NCBI Taxonomy" id="393059"/>
    <lineage>
        <taxon>Bacteria</taxon>
        <taxon>Thermotogati</taxon>
        <taxon>Deinococcota</taxon>
        <taxon>Deinococci</taxon>
        <taxon>Deinococcales</taxon>
        <taxon>Deinococcaceae</taxon>
        <taxon>Deinococcus</taxon>
    </lineage>
</organism>